<dbReference type="Gene3D" id="3.30.565.10">
    <property type="entry name" value="Histidine kinase-like ATPase, C-terminal domain"/>
    <property type="match status" value="1"/>
</dbReference>
<reference evidence="2 3" key="1">
    <citation type="submission" date="2017-09" db="EMBL/GenBank/DDBJ databases">
        <title>Large-scale bioinformatics analysis of Bacillus genomes uncovers conserved roles of natural products in bacterial physiology.</title>
        <authorList>
            <consortium name="Agbiome Team Llc"/>
            <person name="Bleich R.M."/>
            <person name="Grubbs K.J."/>
            <person name="Santa Maria K.C."/>
            <person name="Allen S.E."/>
            <person name="Farag S."/>
            <person name="Shank E.A."/>
            <person name="Bowers A."/>
        </authorList>
    </citation>
    <scope>NUCLEOTIDE SEQUENCE [LARGE SCALE GENOMIC DNA]</scope>
    <source>
        <strain evidence="2 3">AFS092789</strain>
    </source>
</reference>
<evidence type="ECO:0000259" key="1">
    <source>
        <dbReference type="Pfam" id="PF13581"/>
    </source>
</evidence>
<feature type="domain" description="Histidine kinase/HSP90-like ATPase" evidence="1">
    <location>
        <begin position="131"/>
        <end position="205"/>
    </location>
</feature>
<name>A0A9X6SVS1_BACCE</name>
<accession>A0A9X6SVS1</accession>
<protein>
    <recommendedName>
        <fullName evidence="1">Histidine kinase/HSP90-like ATPase domain-containing protein</fullName>
    </recommendedName>
</protein>
<proteinExistence type="predicted"/>
<dbReference type="Proteomes" id="UP000219922">
    <property type="component" value="Unassembled WGS sequence"/>
</dbReference>
<evidence type="ECO:0000313" key="3">
    <source>
        <dbReference type="Proteomes" id="UP000219922"/>
    </source>
</evidence>
<gene>
    <name evidence="2" type="ORF">CON36_22680</name>
</gene>
<evidence type="ECO:0000313" key="2">
    <source>
        <dbReference type="EMBL" id="PDZ96299.1"/>
    </source>
</evidence>
<sequence>MYTIEVGERLDSIHDIHSFLNHTQDVIQFGKLDIGENILVDFTLLQHISPLGITCLLSTLEFLDEKYFLDVRVNDHGVIGYMERMDFFKYCPEDVKFGFDERIDMDYYYSRNRWDKKKNLLEVRQARIEEEIDEINTSVKEILRSKKLQPNRISDIQSFITELGNNVIDHAGANCFVSVQYYKSNETVQISMADSGIGIFESIKDYVDASGSHKVIERAIFTKASSKVDEERGKGLIEVKARAFQWSRDAQLYLRTNDSKYQITEKKLKLLEEGNKSFGTFYHIVINV</sequence>
<dbReference type="InterPro" id="IPR003594">
    <property type="entry name" value="HATPase_dom"/>
</dbReference>
<dbReference type="EMBL" id="NVMX01000040">
    <property type="protein sequence ID" value="PDZ96299.1"/>
    <property type="molecule type" value="Genomic_DNA"/>
</dbReference>
<dbReference type="SUPFAM" id="SSF55874">
    <property type="entry name" value="ATPase domain of HSP90 chaperone/DNA topoisomerase II/histidine kinase"/>
    <property type="match status" value="1"/>
</dbReference>
<dbReference type="InterPro" id="IPR036890">
    <property type="entry name" value="HATPase_C_sf"/>
</dbReference>
<dbReference type="AlphaFoldDB" id="A0A9X6SVS1"/>
<comment type="caution">
    <text evidence="2">The sequence shown here is derived from an EMBL/GenBank/DDBJ whole genome shotgun (WGS) entry which is preliminary data.</text>
</comment>
<dbReference type="Pfam" id="PF13581">
    <property type="entry name" value="HATPase_c_2"/>
    <property type="match status" value="1"/>
</dbReference>
<organism evidence="2 3">
    <name type="scientific">Bacillus cereus</name>
    <dbReference type="NCBI Taxonomy" id="1396"/>
    <lineage>
        <taxon>Bacteria</taxon>
        <taxon>Bacillati</taxon>
        <taxon>Bacillota</taxon>
        <taxon>Bacilli</taxon>
        <taxon>Bacillales</taxon>
        <taxon>Bacillaceae</taxon>
        <taxon>Bacillus</taxon>
        <taxon>Bacillus cereus group</taxon>
    </lineage>
</organism>
<dbReference type="RefSeq" id="WP_098005911.1">
    <property type="nucleotide sequence ID" value="NZ_NVMX01000040.1"/>
</dbReference>